<comment type="caution">
    <text evidence="4">The sequence shown here is derived from an EMBL/GenBank/DDBJ whole genome shotgun (WGS) entry which is preliminary data.</text>
</comment>
<feature type="coiled-coil region" evidence="1">
    <location>
        <begin position="104"/>
        <end position="131"/>
    </location>
</feature>
<evidence type="ECO:0000256" key="1">
    <source>
        <dbReference type="SAM" id="Coils"/>
    </source>
</evidence>
<feature type="coiled-coil region" evidence="1">
    <location>
        <begin position="212"/>
        <end position="246"/>
    </location>
</feature>
<keyword evidence="2" id="KW-1133">Transmembrane helix</keyword>
<feature type="domain" description="AprE-like beta-barrel" evidence="3">
    <location>
        <begin position="280"/>
        <end position="365"/>
    </location>
</feature>
<dbReference type="OrthoDB" id="594147at2"/>
<dbReference type="Gene3D" id="2.40.30.170">
    <property type="match status" value="1"/>
</dbReference>
<dbReference type="Gene3D" id="2.40.50.100">
    <property type="match status" value="1"/>
</dbReference>
<dbReference type="Proteomes" id="UP000264217">
    <property type="component" value="Unassembled WGS sequence"/>
</dbReference>
<dbReference type="Pfam" id="PF26002">
    <property type="entry name" value="Beta-barrel_AprE"/>
    <property type="match status" value="1"/>
</dbReference>
<evidence type="ECO:0000313" key="4">
    <source>
        <dbReference type="EMBL" id="RFZ95723.1"/>
    </source>
</evidence>
<evidence type="ECO:0000259" key="3">
    <source>
        <dbReference type="Pfam" id="PF26002"/>
    </source>
</evidence>
<evidence type="ECO:0000313" key="5">
    <source>
        <dbReference type="Proteomes" id="UP000264217"/>
    </source>
</evidence>
<keyword evidence="2" id="KW-0472">Membrane</keyword>
<dbReference type="PRINTS" id="PR01490">
    <property type="entry name" value="RTXTOXIND"/>
</dbReference>
<proteinExistence type="predicted"/>
<name>A0A372P021_9SPHI</name>
<evidence type="ECO:0000256" key="2">
    <source>
        <dbReference type="SAM" id="Phobius"/>
    </source>
</evidence>
<dbReference type="EMBL" id="QWDC01000001">
    <property type="protein sequence ID" value="RFZ95723.1"/>
    <property type="molecule type" value="Genomic_DNA"/>
</dbReference>
<dbReference type="InterPro" id="IPR058982">
    <property type="entry name" value="Beta-barrel_AprE"/>
</dbReference>
<organism evidence="4 5">
    <name type="scientific">Mucilaginibacter conchicola</name>
    <dbReference type="NCBI Taxonomy" id="2303333"/>
    <lineage>
        <taxon>Bacteria</taxon>
        <taxon>Pseudomonadati</taxon>
        <taxon>Bacteroidota</taxon>
        <taxon>Sphingobacteriia</taxon>
        <taxon>Sphingobacteriales</taxon>
        <taxon>Sphingobacteriaceae</taxon>
        <taxon>Mucilaginibacter</taxon>
    </lineage>
</organism>
<dbReference type="InterPro" id="IPR050739">
    <property type="entry name" value="MFP"/>
</dbReference>
<dbReference type="PANTHER" id="PTHR30386">
    <property type="entry name" value="MEMBRANE FUSION SUBUNIT OF EMRAB-TOLC MULTIDRUG EFFLUX PUMP"/>
    <property type="match status" value="1"/>
</dbReference>
<accession>A0A372P021</accession>
<protein>
    <submittedName>
        <fullName evidence="4">HlyD family efflux transporter periplasmic adaptor subunit</fullName>
    </submittedName>
</protein>
<reference evidence="4 5" key="1">
    <citation type="submission" date="2018-08" db="EMBL/GenBank/DDBJ databases">
        <title>Mucilaginibacter sp. MYSH2.</title>
        <authorList>
            <person name="Seo T."/>
        </authorList>
    </citation>
    <scope>NUCLEOTIDE SEQUENCE [LARGE SCALE GENOMIC DNA]</scope>
    <source>
        <strain evidence="4 5">MYSH2</strain>
    </source>
</reference>
<keyword evidence="1" id="KW-0175">Coiled coil</keyword>
<feature type="transmembrane region" description="Helical" evidence="2">
    <location>
        <begin position="30"/>
        <end position="50"/>
    </location>
</feature>
<dbReference type="RefSeq" id="WP_117391273.1">
    <property type="nucleotide sequence ID" value="NZ_QWDC01000001.1"/>
</dbReference>
<sequence length="402" mass="45437">MTDSNKNIFPAEIAEYSAEYHFQQNHTNTLIIYQIVVGAVVVIFISLFLIKVDVSVNSAGIIRPIGERDEVKSPVSGRVDSVFIRENQHVTAGQVLVKIKSEMLQNQNSLVSSQQQEYQNEREDLDKLVAMSKGSDLSSYPELKSSMYSSQFKLYWQKIKQLQVQYAAAGREFNRYQYLYKNHVLSASEYDKVRLDYETAKNELQVGFEGQRSQWQAERTALNIKLQELNAQQNDYSQQKDFYTLKASVTGTVQEFKGLQPGAFVAANDQVAEISPDSGMIAESYVSPKDIGLIRVGTKGNFQIDAFDYNEWGMVKGQIVSISSDISNSNGQAFFKVRCKLEKNALKLKNGVKGNLRKGMTLQARFFVTRRSLFQLLHDKADDWLNPNVLSNQKPQKAANGS</sequence>
<keyword evidence="2" id="KW-0812">Transmembrane</keyword>
<dbReference type="AlphaFoldDB" id="A0A372P021"/>
<gene>
    <name evidence="4" type="ORF">D0C36_09455</name>
</gene>
<keyword evidence="5" id="KW-1185">Reference proteome</keyword>